<dbReference type="EMBL" id="JAAWVN010017920">
    <property type="protein sequence ID" value="MBN3292713.1"/>
    <property type="molecule type" value="Genomic_DNA"/>
</dbReference>
<evidence type="ECO:0000313" key="2">
    <source>
        <dbReference type="EMBL" id="MBN3292713.1"/>
    </source>
</evidence>
<dbReference type="Gene3D" id="3.30.420.10">
    <property type="entry name" value="Ribonuclease H-like superfamily/Ribonuclease H"/>
    <property type="match status" value="1"/>
</dbReference>
<dbReference type="InterPro" id="IPR052338">
    <property type="entry name" value="Transposase_5"/>
</dbReference>
<comment type="caution">
    <text evidence="2">The sequence shown here is derived from an EMBL/GenBank/DDBJ whole genome shotgun (WGS) entry which is preliminary data.</text>
</comment>
<feature type="domain" description="Transposase Tc1-like" evidence="1">
    <location>
        <begin position="6"/>
        <end position="77"/>
    </location>
</feature>
<feature type="non-terminal residue" evidence="2">
    <location>
        <position position="155"/>
    </location>
</feature>
<feature type="non-terminal residue" evidence="2">
    <location>
        <position position="1"/>
    </location>
</feature>
<proteinExistence type="predicted"/>
<sequence length="155" mass="18047">MTPRAQRRVSNEVKKNPRVTAKDLKKSLELANISVQESTICKTLNNKGVHDRTPRRKPLLSNKNIAECLNFVKEHLDTPQQYWENVLWSDETKIELFGRNKQNFIWRKKGTAYQHQNIIPTVKYVEGNIRIWACFAASGPGHLAIIEWKMNSQVY</sequence>
<reference evidence="2" key="1">
    <citation type="journal article" date="2021" name="Cell">
        <title>Tracing the genetic footprints of vertebrate landing in non-teleost ray-finned fishes.</title>
        <authorList>
            <person name="Bi X."/>
            <person name="Wang K."/>
            <person name="Yang L."/>
            <person name="Pan H."/>
            <person name="Jiang H."/>
            <person name="Wei Q."/>
            <person name="Fang M."/>
            <person name="Yu H."/>
            <person name="Zhu C."/>
            <person name="Cai Y."/>
            <person name="He Y."/>
            <person name="Gan X."/>
            <person name="Zeng H."/>
            <person name="Yu D."/>
            <person name="Zhu Y."/>
            <person name="Jiang H."/>
            <person name="Qiu Q."/>
            <person name="Yang H."/>
            <person name="Zhang Y.E."/>
            <person name="Wang W."/>
            <person name="Zhu M."/>
            <person name="He S."/>
            <person name="Zhang G."/>
        </authorList>
    </citation>
    <scope>NUCLEOTIDE SEQUENCE</scope>
    <source>
        <strain evidence="2">Bchr_001</strain>
    </source>
</reference>
<name>A0ABS2Z1U2_POLSE</name>
<organism evidence="2 3">
    <name type="scientific">Polypterus senegalus</name>
    <name type="common">Senegal bichir</name>
    <dbReference type="NCBI Taxonomy" id="55291"/>
    <lineage>
        <taxon>Eukaryota</taxon>
        <taxon>Metazoa</taxon>
        <taxon>Chordata</taxon>
        <taxon>Craniata</taxon>
        <taxon>Vertebrata</taxon>
        <taxon>Euteleostomi</taxon>
        <taxon>Actinopterygii</taxon>
        <taxon>Polypteriformes</taxon>
        <taxon>Polypteridae</taxon>
        <taxon>Polypterus</taxon>
    </lineage>
</organism>
<accession>A0ABS2Z1U2</accession>
<dbReference type="PANTHER" id="PTHR23022:SF135">
    <property type="entry name" value="SI:DKEY-77F5.3"/>
    <property type="match status" value="1"/>
</dbReference>
<gene>
    <name evidence="2" type="primary">Tcb1_121</name>
    <name evidence="2" type="ORF">GTO92_0014391</name>
</gene>
<dbReference type="InterPro" id="IPR036397">
    <property type="entry name" value="RNaseH_sf"/>
</dbReference>
<dbReference type="Pfam" id="PF01498">
    <property type="entry name" value="HTH_Tnp_Tc3_2"/>
    <property type="match status" value="1"/>
</dbReference>
<dbReference type="InterPro" id="IPR002492">
    <property type="entry name" value="Transposase_Tc1-like"/>
</dbReference>
<protein>
    <submittedName>
        <fullName evidence="2">TCB1 transposase</fullName>
    </submittedName>
</protein>
<evidence type="ECO:0000313" key="3">
    <source>
        <dbReference type="Proteomes" id="UP001166052"/>
    </source>
</evidence>
<dbReference type="PANTHER" id="PTHR23022">
    <property type="entry name" value="TRANSPOSABLE ELEMENT-RELATED"/>
    <property type="match status" value="1"/>
</dbReference>
<evidence type="ECO:0000259" key="1">
    <source>
        <dbReference type="Pfam" id="PF01498"/>
    </source>
</evidence>
<dbReference type="Proteomes" id="UP001166052">
    <property type="component" value="Unassembled WGS sequence"/>
</dbReference>
<keyword evidence="3" id="KW-1185">Reference proteome</keyword>